<sequence>METSRKLNQDILANENEGIQFVSIKEEVFQFNETVCNRVKCRDINLQETLSKDGWVTKFTEKVQNPDGLISFFNRFMDVDIDGTMNYQYQVTDEGETL</sequence>
<comment type="caution">
    <text evidence="1">The sequence shown here is derived from an EMBL/GenBank/DDBJ whole genome shotgun (WGS) entry which is preliminary data.</text>
</comment>
<keyword evidence="2" id="KW-1185">Reference proteome</keyword>
<organism evidence="1 2">
    <name type="scientific">Salipaludibacillus keqinensis</name>
    <dbReference type="NCBI Taxonomy" id="2045207"/>
    <lineage>
        <taxon>Bacteria</taxon>
        <taxon>Bacillati</taxon>
        <taxon>Bacillota</taxon>
        <taxon>Bacilli</taxon>
        <taxon>Bacillales</taxon>
        <taxon>Bacillaceae</taxon>
    </lineage>
</organism>
<reference evidence="1 2" key="1">
    <citation type="submission" date="2017-10" db="EMBL/GenBank/DDBJ databases">
        <title>Bacillus sp. nov., a halophilic bacterium isolated from a Keqin Lake.</title>
        <authorList>
            <person name="Wang H."/>
        </authorList>
    </citation>
    <scope>NUCLEOTIDE SEQUENCE [LARGE SCALE GENOMIC DNA]</scope>
    <source>
        <strain evidence="1 2">KQ-12</strain>
    </source>
</reference>
<accession>A0A323T511</accession>
<proteinExistence type="predicted"/>
<evidence type="ECO:0000313" key="1">
    <source>
        <dbReference type="EMBL" id="PYZ91648.1"/>
    </source>
</evidence>
<gene>
    <name evidence="1" type="ORF">CR194_18635</name>
</gene>
<evidence type="ECO:0000313" key="2">
    <source>
        <dbReference type="Proteomes" id="UP000248214"/>
    </source>
</evidence>
<dbReference type="EMBL" id="PDOD01000006">
    <property type="protein sequence ID" value="PYZ91648.1"/>
    <property type="molecule type" value="Genomic_DNA"/>
</dbReference>
<dbReference type="Proteomes" id="UP000248214">
    <property type="component" value="Unassembled WGS sequence"/>
</dbReference>
<protein>
    <submittedName>
        <fullName evidence="1">Uncharacterized protein</fullName>
    </submittedName>
</protein>
<name>A0A323T511_9BACI</name>
<dbReference type="AlphaFoldDB" id="A0A323T511"/>